<dbReference type="Pfam" id="PF04267">
    <property type="entry name" value="SoxD"/>
    <property type="match status" value="1"/>
</dbReference>
<dbReference type="OrthoDB" id="7159274at2"/>
<dbReference type="Proteomes" id="UP000283458">
    <property type="component" value="Unassembled WGS sequence"/>
</dbReference>
<organism evidence="2 3">
    <name type="scientific">Azospirillum cavernae</name>
    <dbReference type="NCBI Taxonomy" id="2320860"/>
    <lineage>
        <taxon>Bacteria</taxon>
        <taxon>Pseudomonadati</taxon>
        <taxon>Pseudomonadota</taxon>
        <taxon>Alphaproteobacteria</taxon>
        <taxon>Rhodospirillales</taxon>
        <taxon>Azospirillaceae</taxon>
        <taxon>Azospirillum</taxon>
    </lineage>
</organism>
<feature type="region of interest" description="Disordered" evidence="1">
    <location>
        <begin position="89"/>
        <end position="109"/>
    </location>
</feature>
<name>A0A418VRR6_9PROT</name>
<proteinExistence type="predicted"/>
<dbReference type="NCBIfam" id="TIGR01374">
    <property type="entry name" value="soxD"/>
    <property type="match status" value="1"/>
</dbReference>
<accession>A0A418VRR6</accession>
<dbReference type="GO" id="GO:0046653">
    <property type="term" value="P:tetrahydrofolate metabolic process"/>
    <property type="evidence" value="ECO:0007669"/>
    <property type="project" value="InterPro"/>
</dbReference>
<protein>
    <submittedName>
        <fullName evidence="2">Sarcosine oxidase subunit delta family protein</fullName>
    </submittedName>
</protein>
<evidence type="ECO:0000313" key="2">
    <source>
        <dbReference type="EMBL" id="RJF79178.1"/>
    </source>
</evidence>
<dbReference type="EMBL" id="QYUL01000003">
    <property type="protein sequence ID" value="RJF79178.1"/>
    <property type="molecule type" value="Genomic_DNA"/>
</dbReference>
<evidence type="ECO:0000256" key="1">
    <source>
        <dbReference type="SAM" id="MobiDB-lite"/>
    </source>
</evidence>
<gene>
    <name evidence="2" type="ORF">D3877_20350</name>
</gene>
<dbReference type="GO" id="GO:0008115">
    <property type="term" value="F:sarcosine oxidase activity"/>
    <property type="evidence" value="ECO:0007669"/>
    <property type="project" value="InterPro"/>
</dbReference>
<keyword evidence="3" id="KW-1185">Reference proteome</keyword>
<dbReference type="RefSeq" id="WP_119832635.1">
    <property type="nucleotide sequence ID" value="NZ_QYUL01000003.1"/>
</dbReference>
<sequence length="109" mass="12273">MLLIHCPWCGPRDEIEFAYGGEAHRVRPADPSALSDAEWADFLFLRANPKGVHRERWVHAHGCRRWFNVERHTVTHEILRVYPPGAAAEPDAAVAEAQPPQASQQGVRS</sequence>
<comment type="caution">
    <text evidence="2">The sequence shown here is derived from an EMBL/GenBank/DDBJ whole genome shotgun (WGS) entry which is preliminary data.</text>
</comment>
<evidence type="ECO:0000313" key="3">
    <source>
        <dbReference type="Proteomes" id="UP000283458"/>
    </source>
</evidence>
<dbReference type="Gene3D" id="3.30.2270.10">
    <property type="entry name" value="Folate-binding superfamily"/>
    <property type="match status" value="1"/>
</dbReference>
<dbReference type="InterPro" id="IPR038561">
    <property type="entry name" value="SoxD_sf"/>
</dbReference>
<dbReference type="InterPro" id="IPR006279">
    <property type="entry name" value="SoxD"/>
</dbReference>
<dbReference type="AlphaFoldDB" id="A0A418VRR6"/>
<reference evidence="2 3" key="1">
    <citation type="submission" date="2018-09" db="EMBL/GenBank/DDBJ databases">
        <authorList>
            <person name="Zhu H."/>
        </authorList>
    </citation>
    <scope>NUCLEOTIDE SEQUENCE [LARGE SCALE GENOMIC DNA]</scope>
    <source>
        <strain evidence="2 3">K2W22B-5</strain>
    </source>
</reference>